<dbReference type="Pfam" id="PF08282">
    <property type="entry name" value="Hydrolase_3"/>
    <property type="match status" value="1"/>
</dbReference>
<reference evidence="2" key="1">
    <citation type="submission" date="2022-09" db="EMBL/GenBank/DDBJ databases">
        <title>genome sequence of Deinococcus rubellus.</title>
        <authorList>
            <person name="Srinivasan S."/>
        </authorList>
    </citation>
    <scope>NUCLEOTIDE SEQUENCE</scope>
    <source>
        <strain evidence="2">Ant6</strain>
    </source>
</reference>
<keyword evidence="2" id="KW-0378">Hydrolase</keyword>
<gene>
    <name evidence="2" type="ORF">N0D28_01425</name>
</gene>
<accession>A0ABY5YJU4</accession>
<keyword evidence="3" id="KW-1185">Reference proteome</keyword>
<dbReference type="RefSeq" id="WP_260560636.1">
    <property type="nucleotide sequence ID" value="NZ_BAABEC010000075.1"/>
</dbReference>
<evidence type="ECO:0000313" key="3">
    <source>
        <dbReference type="Proteomes" id="UP001060261"/>
    </source>
</evidence>
<dbReference type="InterPro" id="IPR036412">
    <property type="entry name" value="HAD-like_sf"/>
</dbReference>
<dbReference type="Gene3D" id="3.40.50.1000">
    <property type="entry name" value="HAD superfamily/HAD-like"/>
    <property type="match status" value="1"/>
</dbReference>
<dbReference type="GO" id="GO:0016787">
    <property type="term" value="F:hydrolase activity"/>
    <property type="evidence" value="ECO:0007669"/>
    <property type="project" value="UniProtKB-KW"/>
</dbReference>
<dbReference type="InterPro" id="IPR023214">
    <property type="entry name" value="HAD_sf"/>
</dbReference>
<protein>
    <submittedName>
        <fullName evidence="2">Cof-type HAD-IIB family hydrolase</fullName>
    </submittedName>
</protein>
<dbReference type="Proteomes" id="UP001060261">
    <property type="component" value="Chromosome"/>
</dbReference>
<feature type="compositionally biased region" description="Basic and acidic residues" evidence="1">
    <location>
        <begin position="265"/>
        <end position="280"/>
    </location>
</feature>
<sequence length="280" mass="29634">MSLPPHRPQLLAFDLDGTLILEASLTVPAATISALARLRRLGVQAAIVTGRDQPPPGVLEAARPVAVATSNGGHITIGGQVHTELRFSEAELAAVLGHQLGNARVIAFTHRAIYVDVPPGVAAPEWLARREHFPLSEAPAGEVIKVGFYHAEVASWRDELRGGGFGHLVFTGAQPPYPEFLTVTPSGADKGAALSVIAQQLGVPMERVTAFGDSDNDEAMLALAGRAVQVGRLPLLVPYAHEQVERPEVLGEYLHALADGLEADDPARDSLEKTASGQDK</sequence>
<dbReference type="PANTHER" id="PTHR10000">
    <property type="entry name" value="PHOSPHOSERINE PHOSPHATASE"/>
    <property type="match status" value="1"/>
</dbReference>
<dbReference type="PANTHER" id="PTHR10000:SF8">
    <property type="entry name" value="HAD SUPERFAMILY HYDROLASE-LIKE, TYPE 3"/>
    <property type="match status" value="1"/>
</dbReference>
<name>A0ABY5YJU4_9DEIO</name>
<proteinExistence type="predicted"/>
<dbReference type="SUPFAM" id="SSF56784">
    <property type="entry name" value="HAD-like"/>
    <property type="match status" value="1"/>
</dbReference>
<dbReference type="EMBL" id="CP104213">
    <property type="protein sequence ID" value="UWX64362.1"/>
    <property type="molecule type" value="Genomic_DNA"/>
</dbReference>
<organism evidence="2 3">
    <name type="scientific">Deinococcus rubellus</name>
    <dbReference type="NCBI Taxonomy" id="1889240"/>
    <lineage>
        <taxon>Bacteria</taxon>
        <taxon>Thermotogati</taxon>
        <taxon>Deinococcota</taxon>
        <taxon>Deinococci</taxon>
        <taxon>Deinococcales</taxon>
        <taxon>Deinococcaceae</taxon>
        <taxon>Deinococcus</taxon>
    </lineage>
</organism>
<evidence type="ECO:0000256" key="1">
    <source>
        <dbReference type="SAM" id="MobiDB-lite"/>
    </source>
</evidence>
<dbReference type="Gene3D" id="3.30.1240.10">
    <property type="match status" value="1"/>
</dbReference>
<evidence type="ECO:0000313" key="2">
    <source>
        <dbReference type="EMBL" id="UWX64362.1"/>
    </source>
</evidence>
<feature type="region of interest" description="Disordered" evidence="1">
    <location>
        <begin position="261"/>
        <end position="280"/>
    </location>
</feature>